<dbReference type="PANTHER" id="PTHR42699:SF1">
    <property type="entry name" value="CYSTATHIONINE GAMMA-SYNTHASE-RELATED"/>
    <property type="match status" value="1"/>
</dbReference>
<name>A0AAN7UFP2_9PEZI</name>
<dbReference type="InterPro" id="IPR051750">
    <property type="entry name" value="Trans-sulfuration_enzymes"/>
</dbReference>
<reference evidence="1 2" key="1">
    <citation type="submission" date="2023-10" db="EMBL/GenBank/DDBJ databases">
        <title>Draft genome sequence of Xylaria bambusicola isolate GMP-LS, the root and basal stem rot pathogen of sugarcane in Indonesia.</title>
        <authorList>
            <person name="Selvaraj P."/>
            <person name="Muralishankar V."/>
            <person name="Muruganantham S."/>
            <person name="Sp S."/>
            <person name="Haryani S."/>
            <person name="Lau K.J.X."/>
            <person name="Naqvi N.I."/>
        </authorList>
    </citation>
    <scope>NUCLEOTIDE SEQUENCE [LARGE SCALE GENOMIC DNA]</scope>
    <source>
        <strain evidence="1">GMP-LS</strain>
    </source>
</reference>
<dbReference type="GO" id="GO:0019346">
    <property type="term" value="P:transsulfuration"/>
    <property type="evidence" value="ECO:0007669"/>
    <property type="project" value="TreeGrafter"/>
</dbReference>
<evidence type="ECO:0000313" key="2">
    <source>
        <dbReference type="Proteomes" id="UP001305414"/>
    </source>
</evidence>
<dbReference type="SUPFAM" id="SSF53383">
    <property type="entry name" value="PLP-dependent transferases"/>
    <property type="match status" value="1"/>
</dbReference>
<dbReference type="AlphaFoldDB" id="A0AAN7UFP2"/>
<evidence type="ECO:0000313" key="1">
    <source>
        <dbReference type="EMBL" id="KAK5624721.1"/>
    </source>
</evidence>
<dbReference type="InterPro" id="IPR015422">
    <property type="entry name" value="PyrdxlP-dep_Trfase_small"/>
</dbReference>
<proteinExistence type="predicted"/>
<dbReference type="PANTHER" id="PTHR42699">
    <property type="match status" value="1"/>
</dbReference>
<organism evidence="1 2">
    <name type="scientific">Xylaria bambusicola</name>
    <dbReference type="NCBI Taxonomy" id="326684"/>
    <lineage>
        <taxon>Eukaryota</taxon>
        <taxon>Fungi</taxon>
        <taxon>Dikarya</taxon>
        <taxon>Ascomycota</taxon>
        <taxon>Pezizomycotina</taxon>
        <taxon>Sordariomycetes</taxon>
        <taxon>Xylariomycetidae</taxon>
        <taxon>Xylariales</taxon>
        <taxon>Xylariaceae</taxon>
        <taxon>Xylaria</taxon>
    </lineage>
</organism>
<accession>A0AAN7UFP2</accession>
<gene>
    <name evidence="1" type="ORF">RRF57_000437</name>
</gene>
<dbReference type="InterPro" id="IPR015424">
    <property type="entry name" value="PyrdxlP-dep_Trfase"/>
</dbReference>
<dbReference type="Proteomes" id="UP001305414">
    <property type="component" value="Unassembled WGS sequence"/>
</dbReference>
<dbReference type="EMBL" id="JAWHQM010000001">
    <property type="protein sequence ID" value="KAK5624721.1"/>
    <property type="molecule type" value="Genomic_DNA"/>
</dbReference>
<comment type="caution">
    <text evidence="1">The sequence shown here is derived from an EMBL/GenBank/DDBJ whole genome shotgun (WGS) entry which is preliminary data.</text>
</comment>
<sequence>MDLLGVADVIITSLTKAFSGYADVMAGSVVLNPNSAHYSILNGAVSSRFHNELFEEDVVHLLSNNENYLARCMIHNRNASALASYFQSLALDPSSPICRVWYPPYSPGSDYLGSFLRKSTADCPAPGYGFLLSVEFETVELAAAFFDGVNFFKGPHIGAHLTIVVPFNNCEYLSRPFSFRFHQFIEARTPVRVSIISPQPF</sequence>
<keyword evidence="2" id="KW-1185">Reference proteome</keyword>
<dbReference type="Gene3D" id="3.90.1150.10">
    <property type="entry name" value="Aspartate Aminotransferase, domain 1"/>
    <property type="match status" value="1"/>
</dbReference>
<dbReference type="GO" id="GO:0003962">
    <property type="term" value="F:cystathionine gamma-synthase activity"/>
    <property type="evidence" value="ECO:0007669"/>
    <property type="project" value="TreeGrafter"/>
</dbReference>
<protein>
    <submittedName>
        <fullName evidence="1">Uncharacterized protein</fullName>
    </submittedName>
</protein>